<organism evidence="11 12">
    <name type="scientific">Punica granatum</name>
    <name type="common">Pomegranate</name>
    <dbReference type="NCBI Taxonomy" id="22663"/>
    <lineage>
        <taxon>Eukaryota</taxon>
        <taxon>Viridiplantae</taxon>
        <taxon>Streptophyta</taxon>
        <taxon>Embryophyta</taxon>
        <taxon>Tracheophyta</taxon>
        <taxon>Spermatophyta</taxon>
        <taxon>Magnoliopsida</taxon>
        <taxon>eudicotyledons</taxon>
        <taxon>Gunneridae</taxon>
        <taxon>Pentapetalae</taxon>
        <taxon>rosids</taxon>
        <taxon>malvids</taxon>
        <taxon>Myrtales</taxon>
        <taxon>Lythraceae</taxon>
        <taxon>Punica</taxon>
    </lineage>
</organism>
<keyword evidence="7" id="KW-0862">Zinc</keyword>
<keyword evidence="6" id="KW-0833">Ubl conjugation pathway</keyword>
<feature type="compositionally biased region" description="Low complexity" evidence="9">
    <location>
        <begin position="168"/>
        <end position="180"/>
    </location>
</feature>
<proteinExistence type="predicted"/>
<keyword evidence="4" id="KW-0479">Metal-binding</keyword>
<dbReference type="EMBL" id="PGOL01002444">
    <property type="protein sequence ID" value="PKI47891.1"/>
    <property type="molecule type" value="Genomic_DNA"/>
</dbReference>
<keyword evidence="3" id="KW-0808">Transferase</keyword>
<dbReference type="GO" id="GO:0005737">
    <property type="term" value="C:cytoplasm"/>
    <property type="evidence" value="ECO:0007669"/>
    <property type="project" value="TreeGrafter"/>
</dbReference>
<feature type="region of interest" description="Disordered" evidence="9">
    <location>
        <begin position="1"/>
        <end position="20"/>
    </location>
</feature>
<dbReference type="GO" id="GO:0061630">
    <property type="term" value="F:ubiquitin protein ligase activity"/>
    <property type="evidence" value="ECO:0007669"/>
    <property type="project" value="UniProtKB-EC"/>
</dbReference>
<dbReference type="InterPro" id="IPR013083">
    <property type="entry name" value="Znf_RING/FYVE/PHD"/>
</dbReference>
<dbReference type="GO" id="GO:0016567">
    <property type="term" value="P:protein ubiquitination"/>
    <property type="evidence" value="ECO:0007669"/>
    <property type="project" value="TreeGrafter"/>
</dbReference>
<evidence type="ECO:0000256" key="2">
    <source>
        <dbReference type="ARBA" id="ARBA00012483"/>
    </source>
</evidence>
<evidence type="ECO:0000256" key="1">
    <source>
        <dbReference type="ARBA" id="ARBA00000900"/>
    </source>
</evidence>
<comment type="caution">
    <text evidence="11">The sequence shown here is derived from an EMBL/GenBank/DDBJ whole genome shotgun (WGS) entry which is preliminary data.</text>
</comment>
<evidence type="ECO:0000313" key="11">
    <source>
        <dbReference type="EMBL" id="PKI47891.1"/>
    </source>
</evidence>
<dbReference type="SUPFAM" id="SSF57850">
    <property type="entry name" value="RING/U-box"/>
    <property type="match status" value="1"/>
</dbReference>
<sequence length="197" mass="21135">MMSAEDMSAESPPPATPMQRQTSLPVLEALLLGLSTQNDNSATRAIAFFDPATRNLLIFRGPWDFDSLIEAKSGPLPASKTSVAAMPRIMVTGEERGQECAVCLEEFRVGGETREMPCKHRFHSGCIEKWLGIHGTCPVCRFLMPVEEQGNEKSPESQQAVWLTLVISSGDGPGSDTSSGHIAAAQGARDGSSSQDV</sequence>
<name>A0A2I0IV65_PUNGR</name>
<evidence type="ECO:0000256" key="8">
    <source>
        <dbReference type="PROSITE-ProRule" id="PRU00175"/>
    </source>
</evidence>
<dbReference type="Gene3D" id="3.30.40.10">
    <property type="entry name" value="Zinc/RING finger domain, C3HC4 (zinc finger)"/>
    <property type="match status" value="1"/>
</dbReference>
<evidence type="ECO:0000313" key="12">
    <source>
        <dbReference type="Proteomes" id="UP000233551"/>
    </source>
</evidence>
<dbReference type="PROSITE" id="PS50089">
    <property type="entry name" value="ZF_RING_2"/>
    <property type="match status" value="1"/>
</dbReference>
<evidence type="ECO:0000256" key="5">
    <source>
        <dbReference type="ARBA" id="ARBA00022771"/>
    </source>
</evidence>
<feature type="region of interest" description="Disordered" evidence="9">
    <location>
        <begin position="167"/>
        <end position="197"/>
    </location>
</feature>
<dbReference type="AlphaFoldDB" id="A0A2I0IV65"/>
<dbReference type="Proteomes" id="UP000233551">
    <property type="component" value="Unassembled WGS sequence"/>
</dbReference>
<evidence type="ECO:0000256" key="4">
    <source>
        <dbReference type="ARBA" id="ARBA00022723"/>
    </source>
</evidence>
<dbReference type="PANTHER" id="PTHR15710:SF45">
    <property type="entry name" value="RING-TYPE DOMAIN-CONTAINING PROTEIN"/>
    <property type="match status" value="1"/>
</dbReference>
<evidence type="ECO:0000256" key="6">
    <source>
        <dbReference type="ARBA" id="ARBA00022786"/>
    </source>
</evidence>
<dbReference type="InterPro" id="IPR001841">
    <property type="entry name" value="Znf_RING"/>
</dbReference>
<gene>
    <name evidence="11" type="ORF">CRG98_031675</name>
</gene>
<dbReference type="Pfam" id="PF13639">
    <property type="entry name" value="zf-RING_2"/>
    <property type="match status" value="1"/>
</dbReference>
<feature type="domain" description="RING-type" evidence="10">
    <location>
        <begin position="100"/>
        <end position="141"/>
    </location>
</feature>
<dbReference type="SMART" id="SM00184">
    <property type="entry name" value="RING"/>
    <property type="match status" value="1"/>
</dbReference>
<evidence type="ECO:0000256" key="9">
    <source>
        <dbReference type="SAM" id="MobiDB-lite"/>
    </source>
</evidence>
<keyword evidence="5 8" id="KW-0863">Zinc-finger</keyword>
<dbReference type="STRING" id="22663.A0A2I0IV65"/>
<evidence type="ECO:0000259" key="10">
    <source>
        <dbReference type="PROSITE" id="PS50089"/>
    </source>
</evidence>
<dbReference type="EC" id="2.3.2.27" evidence="2"/>
<dbReference type="GO" id="GO:0008270">
    <property type="term" value="F:zinc ion binding"/>
    <property type="evidence" value="ECO:0007669"/>
    <property type="project" value="UniProtKB-KW"/>
</dbReference>
<evidence type="ECO:0000256" key="3">
    <source>
        <dbReference type="ARBA" id="ARBA00022679"/>
    </source>
</evidence>
<accession>A0A2I0IV65</accession>
<comment type="catalytic activity">
    <reaction evidence="1">
        <text>S-ubiquitinyl-[E2 ubiquitin-conjugating enzyme]-L-cysteine + [acceptor protein]-L-lysine = [E2 ubiquitin-conjugating enzyme]-L-cysteine + N(6)-ubiquitinyl-[acceptor protein]-L-lysine.</text>
        <dbReference type="EC" id="2.3.2.27"/>
    </reaction>
</comment>
<dbReference type="PANTHER" id="PTHR15710">
    <property type="entry name" value="E3 UBIQUITIN-PROTEIN LIGASE PRAJA"/>
    <property type="match status" value="1"/>
</dbReference>
<dbReference type="FunFam" id="3.30.40.10:FF:000127">
    <property type="entry name" value="E3 ubiquitin-protein ligase RNF181"/>
    <property type="match status" value="1"/>
</dbReference>
<reference evidence="11 12" key="1">
    <citation type="submission" date="2017-11" db="EMBL/GenBank/DDBJ databases">
        <title>De-novo sequencing of pomegranate (Punica granatum L.) genome.</title>
        <authorList>
            <person name="Akparov Z."/>
            <person name="Amiraslanov A."/>
            <person name="Hajiyeva S."/>
            <person name="Abbasov M."/>
            <person name="Kaur K."/>
            <person name="Hamwieh A."/>
            <person name="Solovyev V."/>
            <person name="Salamov A."/>
            <person name="Braich B."/>
            <person name="Kosarev P."/>
            <person name="Mahmoud A."/>
            <person name="Hajiyev E."/>
            <person name="Babayeva S."/>
            <person name="Izzatullayeva V."/>
            <person name="Mammadov A."/>
            <person name="Mammadov A."/>
            <person name="Sharifova S."/>
            <person name="Ojaghi J."/>
            <person name="Eynullazada K."/>
            <person name="Bayramov B."/>
            <person name="Abdulazimova A."/>
            <person name="Shahmuradov I."/>
        </authorList>
    </citation>
    <scope>NUCLEOTIDE SEQUENCE [LARGE SCALE GENOMIC DNA]</scope>
    <source>
        <strain evidence="12">cv. AG2017</strain>
        <tissue evidence="11">Leaf</tissue>
    </source>
</reference>
<evidence type="ECO:0000256" key="7">
    <source>
        <dbReference type="ARBA" id="ARBA00022833"/>
    </source>
</evidence>
<protein>
    <recommendedName>
        <fullName evidence="2">RING-type E3 ubiquitin transferase</fullName>
        <ecNumber evidence="2">2.3.2.27</ecNumber>
    </recommendedName>
</protein>
<keyword evidence="12" id="KW-1185">Reference proteome</keyword>